<dbReference type="InterPro" id="IPR052160">
    <property type="entry name" value="Gypsy_RT_Integrase-like"/>
</dbReference>
<protein>
    <recommendedName>
        <fullName evidence="1">Integrase catalytic domain-containing protein</fullName>
    </recommendedName>
</protein>
<reference evidence="2" key="1">
    <citation type="submission" date="2021-08" db="EMBL/GenBank/DDBJ databases">
        <title>WGS assembly of Ceratopteris richardii.</title>
        <authorList>
            <person name="Marchant D.B."/>
            <person name="Chen G."/>
            <person name="Jenkins J."/>
            <person name="Shu S."/>
            <person name="Leebens-Mack J."/>
            <person name="Grimwood J."/>
            <person name="Schmutz J."/>
            <person name="Soltis P."/>
            <person name="Soltis D."/>
            <person name="Chen Z.-H."/>
        </authorList>
    </citation>
    <scope>NUCLEOTIDE SEQUENCE</scope>
    <source>
        <strain evidence="2">Whitten #5841</strain>
        <tissue evidence="2">Leaf</tissue>
    </source>
</reference>
<dbReference type="OMA" id="ERWGINA"/>
<proteinExistence type="predicted"/>
<dbReference type="PROSITE" id="PS50994">
    <property type="entry name" value="INTEGRASE"/>
    <property type="match status" value="1"/>
</dbReference>
<name>A0A8T2Q397_CERRI</name>
<dbReference type="Gene3D" id="3.30.420.10">
    <property type="entry name" value="Ribonuclease H-like superfamily/Ribonuclease H"/>
    <property type="match status" value="1"/>
</dbReference>
<dbReference type="PANTHER" id="PTHR47266">
    <property type="entry name" value="ENDONUCLEASE-RELATED"/>
    <property type="match status" value="1"/>
</dbReference>
<comment type="caution">
    <text evidence="2">The sequence shown here is derived from an EMBL/GenBank/DDBJ whole genome shotgun (WGS) entry which is preliminary data.</text>
</comment>
<evidence type="ECO:0000313" key="2">
    <source>
        <dbReference type="EMBL" id="KAH7277901.1"/>
    </source>
</evidence>
<evidence type="ECO:0000259" key="1">
    <source>
        <dbReference type="PROSITE" id="PS50994"/>
    </source>
</evidence>
<dbReference type="GO" id="GO:0003676">
    <property type="term" value="F:nucleic acid binding"/>
    <property type="evidence" value="ECO:0007669"/>
    <property type="project" value="InterPro"/>
</dbReference>
<gene>
    <name evidence="2" type="ORF">KP509_38G014500</name>
</gene>
<dbReference type="InterPro" id="IPR012337">
    <property type="entry name" value="RNaseH-like_sf"/>
</dbReference>
<dbReference type="Proteomes" id="UP000825935">
    <property type="component" value="Chromosome 38"/>
</dbReference>
<keyword evidence="3" id="KW-1185">Reference proteome</keyword>
<dbReference type="AlphaFoldDB" id="A0A8T2Q397"/>
<dbReference type="InterPro" id="IPR001584">
    <property type="entry name" value="Integrase_cat-core"/>
</dbReference>
<dbReference type="EMBL" id="CM035443">
    <property type="protein sequence ID" value="KAH7277901.1"/>
    <property type="molecule type" value="Genomic_DNA"/>
</dbReference>
<evidence type="ECO:0000313" key="3">
    <source>
        <dbReference type="Proteomes" id="UP000825935"/>
    </source>
</evidence>
<dbReference type="OrthoDB" id="1710797at2759"/>
<feature type="domain" description="Integrase catalytic" evidence="1">
    <location>
        <begin position="9"/>
        <end position="172"/>
    </location>
</feature>
<dbReference type="SUPFAM" id="SSF53098">
    <property type="entry name" value="Ribonuclease H-like"/>
    <property type="match status" value="1"/>
</dbReference>
<accession>A0A8T2Q397</accession>
<sequence length="220" mass="26116">MYEPRTPSVSYGPFERWGINAIRSLPRKRSGKEYIIVAVDYMNRWVEAASMQTTTKQDIGKLIYDFICCRFGIPLDLVFHHDPGSRSDALNDLLSIIRIHPFHLVYRQETLLPIEVGIQSFRVLLKESGQIEQEVIQKRLTDLQELNMNRELEVEHHMNQVEKRRQEFNKQLKDKRHDTKFQPRWEGPFFIKTKFKNGSYQLIVGVDQSPIEDLKDKEWR</sequence>
<dbReference type="GO" id="GO:0015074">
    <property type="term" value="P:DNA integration"/>
    <property type="evidence" value="ECO:0007669"/>
    <property type="project" value="InterPro"/>
</dbReference>
<dbReference type="InterPro" id="IPR036397">
    <property type="entry name" value="RNaseH_sf"/>
</dbReference>
<organism evidence="2 3">
    <name type="scientific">Ceratopteris richardii</name>
    <name type="common">Triangle waterfern</name>
    <dbReference type="NCBI Taxonomy" id="49495"/>
    <lineage>
        <taxon>Eukaryota</taxon>
        <taxon>Viridiplantae</taxon>
        <taxon>Streptophyta</taxon>
        <taxon>Embryophyta</taxon>
        <taxon>Tracheophyta</taxon>
        <taxon>Polypodiopsida</taxon>
        <taxon>Polypodiidae</taxon>
        <taxon>Polypodiales</taxon>
        <taxon>Pteridineae</taxon>
        <taxon>Pteridaceae</taxon>
        <taxon>Parkerioideae</taxon>
        <taxon>Ceratopteris</taxon>
    </lineage>
</organism>